<dbReference type="InterPro" id="IPR036291">
    <property type="entry name" value="NAD(P)-bd_dom_sf"/>
</dbReference>
<dbReference type="AlphaFoldDB" id="F8NBK6"/>
<dbReference type="InterPro" id="IPR008927">
    <property type="entry name" value="6-PGluconate_DH-like_C_sf"/>
</dbReference>
<dbReference type="PRINTS" id="PR00077">
    <property type="entry name" value="GPDHDRGNASE"/>
</dbReference>
<keyword evidence="5" id="KW-0594">Phospholipid biosynthesis</keyword>
<comment type="similarity">
    <text evidence="1 10">Belongs to the NAD-dependent glycerol-3-phosphate dehydrogenase family.</text>
</comment>
<evidence type="ECO:0000256" key="6">
    <source>
        <dbReference type="ARBA" id="ARBA00023264"/>
    </source>
</evidence>
<dbReference type="Gene3D" id="1.10.1040.10">
    <property type="entry name" value="N-(1-d-carboxylethyl)-l-norvaline Dehydrogenase, domain 2"/>
    <property type="match status" value="1"/>
</dbReference>
<feature type="domain" description="Glycerol-3-phosphate dehydrogenase NAD-dependent N-terminal" evidence="12">
    <location>
        <begin position="25"/>
        <end position="181"/>
    </location>
</feature>
<evidence type="ECO:0000313" key="14">
    <source>
        <dbReference type="EMBL" id="EGN57968.1"/>
    </source>
</evidence>
<dbReference type="HOGENOM" id="CLU_033449_0_0_10"/>
<keyword evidence="6" id="KW-1208">Phospholipid metabolism</keyword>
<dbReference type="Proteomes" id="UP000002772">
    <property type="component" value="Unassembled WGS sequence"/>
</dbReference>
<keyword evidence="15" id="KW-1185">Reference proteome</keyword>
<feature type="active site" description="Proton acceptor" evidence="7">
    <location>
        <position position="212"/>
    </location>
</feature>
<keyword evidence="3 10" id="KW-0560">Oxidoreductase</keyword>
<evidence type="ECO:0000256" key="5">
    <source>
        <dbReference type="ARBA" id="ARBA00023209"/>
    </source>
</evidence>
<evidence type="ECO:0000313" key="15">
    <source>
        <dbReference type="Proteomes" id="UP000002772"/>
    </source>
</evidence>
<gene>
    <name evidence="14" type="ORF">Premu_2614</name>
</gene>
<reference evidence="15" key="1">
    <citation type="journal article" date="2011" name="Stand. Genomic Sci.">
        <title>Non-contiguous finished genome sequence of the opportunistic oral pathogen Prevotella multisaccharivorax type strain (PPPA20).</title>
        <authorList>
            <person name="Pati A."/>
            <person name="Gronow S."/>
            <person name="Lu M."/>
            <person name="Lapidus A."/>
            <person name="Nolan M."/>
            <person name="Lucas S."/>
            <person name="Hammon N."/>
            <person name="Deshpande S."/>
            <person name="Cheng J.F."/>
            <person name="Tapia R."/>
            <person name="Han C."/>
            <person name="Goodwin L."/>
            <person name="Pitluck S."/>
            <person name="Liolios K."/>
            <person name="Pagani I."/>
            <person name="Mavromatis K."/>
            <person name="Mikhailova N."/>
            <person name="Huntemann M."/>
            <person name="Chen A."/>
            <person name="Palaniappan K."/>
            <person name="Land M."/>
            <person name="Hauser L."/>
            <person name="Detter J.C."/>
            <person name="Brambilla E.M."/>
            <person name="Rohde M."/>
            <person name="Goker M."/>
            <person name="Woyke T."/>
            <person name="Bristow J."/>
            <person name="Eisen J.A."/>
            <person name="Markowitz V."/>
            <person name="Hugenholtz P."/>
            <person name="Kyrpides N.C."/>
            <person name="Klenk H.P."/>
            <person name="Ivanova N."/>
        </authorList>
    </citation>
    <scope>NUCLEOTIDE SEQUENCE [LARGE SCALE GENOMIC DNA]</scope>
    <source>
        <strain evidence="15">DSM 17128</strain>
    </source>
</reference>
<dbReference type="GO" id="GO:0005975">
    <property type="term" value="P:carbohydrate metabolic process"/>
    <property type="evidence" value="ECO:0007669"/>
    <property type="project" value="InterPro"/>
</dbReference>
<evidence type="ECO:0000256" key="7">
    <source>
        <dbReference type="PIRSR" id="PIRSR000114-1"/>
    </source>
</evidence>
<name>F8NBK6_9BACT</name>
<dbReference type="RefSeq" id="WP_007575875.1">
    <property type="nucleotide sequence ID" value="NZ_BPTS01000002.1"/>
</dbReference>
<dbReference type="Pfam" id="PF07479">
    <property type="entry name" value="NAD_Gly3P_dh_C"/>
    <property type="match status" value="1"/>
</dbReference>
<evidence type="ECO:0000256" key="11">
    <source>
        <dbReference type="RuleBase" id="RU000439"/>
    </source>
</evidence>
<dbReference type="STRING" id="688246.Premu_2614"/>
<dbReference type="SUPFAM" id="SSF48179">
    <property type="entry name" value="6-phosphogluconate dehydrogenase C-terminal domain-like"/>
    <property type="match status" value="1"/>
</dbReference>
<accession>F8NBK6</accession>
<dbReference type="PROSITE" id="PS00957">
    <property type="entry name" value="NAD_G3PDH"/>
    <property type="match status" value="1"/>
</dbReference>
<dbReference type="NCBIfam" id="NF000940">
    <property type="entry name" value="PRK00094.1-2"/>
    <property type="match status" value="1"/>
</dbReference>
<dbReference type="GO" id="GO:0141153">
    <property type="term" value="F:glycerol-3-phosphate dehydrogenase (NADP+) activity"/>
    <property type="evidence" value="ECO:0007669"/>
    <property type="project" value="RHEA"/>
</dbReference>
<dbReference type="InterPro" id="IPR006109">
    <property type="entry name" value="G3P_DH_NAD-dep_C"/>
</dbReference>
<evidence type="ECO:0000256" key="9">
    <source>
        <dbReference type="PIRSR" id="PIRSR000114-3"/>
    </source>
</evidence>
<dbReference type="PIRSF" id="PIRSF000114">
    <property type="entry name" value="Glycerol-3-P_dh"/>
    <property type="match status" value="1"/>
</dbReference>
<dbReference type="EMBL" id="GL945017">
    <property type="protein sequence ID" value="EGN57968.1"/>
    <property type="molecule type" value="Genomic_DNA"/>
</dbReference>
<dbReference type="eggNOG" id="COG0240">
    <property type="taxonomic scope" value="Bacteria"/>
</dbReference>
<keyword evidence="4" id="KW-0443">Lipid metabolism</keyword>
<dbReference type="PANTHER" id="PTHR11728">
    <property type="entry name" value="GLYCEROL-3-PHOSPHATE DEHYDROGENASE"/>
    <property type="match status" value="1"/>
</dbReference>
<organism evidence="14 15">
    <name type="scientific">Hallella multisaccharivorax DSM 17128</name>
    <dbReference type="NCBI Taxonomy" id="688246"/>
    <lineage>
        <taxon>Bacteria</taxon>
        <taxon>Pseudomonadati</taxon>
        <taxon>Bacteroidota</taxon>
        <taxon>Bacteroidia</taxon>
        <taxon>Bacteroidales</taxon>
        <taxon>Prevotellaceae</taxon>
        <taxon>Hallella</taxon>
    </lineage>
</organism>
<feature type="binding site" evidence="8">
    <location>
        <begin position="276"/>
        <end position="277"/>
    </location>
    <ligand>
        <name>substrate</name>
    </ligand>
</feature>
<evidence type="ECO:0000256" key="8">
    <source>
        <dbReference type="PIRSR" id="PIRSR000114-2"/>
    </source>
</evidence>
<proteinExistence type="inferred from homology"/>
<keyword evidence="9 10" id="KW-0520">NAD</keyword>
<feature type="binding site" evidence="9">
    <location>
        <position position="276"/>
    </location>
    <ligand>
        <name>NAD(+)</name>
        <dbReference type="ChEBI" id="CHEBI:57540"/>
    </ligand>
</feature>
<dbReference type="InterPro" id="IPR006168">
    <property type="entry name" value="G3P_DH_NAD-dep"/>
</dbReference>
<evidence type="ECO:0000256" key="10">
    <source>
        <dbReference type="RuleBase" id="RU000437"/>
    </source>
</evidence>
<keyword evidence="2" id="KW-0444">Lipid biosynthesis</keyword>
<dbReference type="InterPro" id="IPR011128">
    <property type="entry name" value="G3P_DH_NAD-dep_N"/>
</dbReference>
<protein>
    <recommendedName>
        <fullName evidence="11">Glycerol-3-phosphate dehydrogenase</fullName>
        <ecNumber evidence="11">1.1.1.94</ecNumber>
    </recommendedName>
</protein>
<dbReference type="PANTHER" id="PTHR11728:SF1">
    <property type="entry name" value="GLYCEROL-3-PHOSPHATE DEHYDROGENASE [NAD(+)] 2, CHLOROPLASTIC"/>
    <property type="match status" value="1"/>
</dbReference>
<dbReference type="GO" id="GO:0046168">
    <property type="term" value="P:glycerol-3-phosphate catabolic process"/>
    <property type="evidence" value="ECO:0007669"/>
    <property type="project" value="InterPro"/>
</dbReference>
<evidence type="ECO:0000256" key="1">
    <source>
        <dbReference type="ARBA" id="ARBA00011009"/>
    </source>
</evidence>
<dbReference type="GO" id="GO:0051287">
    <property type="term" value="F:NAD binding"/>
    <property type="evidence" value="ECO:0007669"/>
    <property type="project" value="InterPro"/>
</dbReference>
<feature type="binding site" evidence="8">
    <location>
        <position position="127"/>
    </location>
    <ligand>
        <name>substrate</name>
    </ligand>
</feature>
<comment type="catalytic activity">
    <reaction evidence="11">
        <text>sn-glycerol 3-phosphate + NADP(+) = dihydroxyacetone phosphate + NADPH + H(+)</text>
        <dbReference type="Rhea" id="RHEA:11096"/>
        <dbReference type="ChEBI" id="CHEBI:15378"/>
        <dbReference type="ChEBI" id="CHEBI:57597"/>
        <dbReference type="ChEBI" id="CHEBI:57642"/>
        <dbReference type="ChEBI" id="CHEBI:57783"/>
        <dbReference type="ChEBI" id="CHEBI:58349"/>
        <dbReference type="EC" id="1.1.1.94"/>
    </reaction>
</comment>
<dbReference type="GO" id="GO:0005829">
    <property type="term" value="C:cytosol"/>
    <property type="evidence" value="ECO:0007669"/>
    <property type="project" value="TreeGrafter"/>
</dbReference>
<dbReference type="Gene3D" id="3.40.50.720">
    <property type="entry name" value="NAD(P)-binding Rossmann-like Domain"/>
    <property type="match status" value="1"/>
</dbReference>
<sequence length="349" mass="38819">MSFINNLWQKVLHPTKPWGGVEGGIAIIGGGSWATAIAKIVVGRTGHIGWYMRRSDRIAEFKRLGHNPAYLTTLNFDVSQISFYADLNAVARKYDTLIFVTPSPYLKNHLAKLTADISGKTIVTAVKGIVPDEDMVVSEYFHTRYNVPQDHILCIGGPSHAEEVAMDRLTYLTIGCTAEKTAEAFANVLRSDYVRVETSEDIMGIEYAAVLKNVYAICAGICNGLRYGDNFMAVLLTNCVREMDRYLTAVSPAKRNICDSAYLGDLTVTCYSNFSRNRTFGTMIGRGYSVKSAQLEMKMVAEGYYGTKCMMELNKQAKVDMPILNTVYDILYRQVNPAKAILTLTEKLT</sequence>
<dbReference type="NCBIfam" id="NF000942">
    <property type="entry name" value="PRK00094.1-4"/>
    <property type="match status" value="1"/>
</dbReference>
<evidence type="ECO:0000256" key="3">
    <source>
        <dbReference type="ARBA" id="ARBA00023002"/>
    </source>
</evidence>
<evidence type="ECO:0000259" key="12">
    <source>
        <dbReference type="Pfam" id="PF01210"/>
    </source>
</evidence>
<dbReference type="EC" id="1.1.1.94" evidence="11"/>
<dbReference type="OrthoDB" id="9812273at2"/>
<dbReference type="InterPro" id="IPR013328">
    <property type="entry name" value="6PGD_dom2"/>
</dbReference>
<dbReference type="SUPFAM" id="SSF51735">
    <property type="entry name" value="NAD(P)-binding Rossmann-fold domains"/>
    <property type="match status" value="1"/>
</dbReference>
<dbReference type="Pfam" id="PF01210">
    <property type="entry name" value="NAD_Gly3P_dh_N"/>
    <property type="match status" value="1"/>
</dbReference>
<evidence type="ECO:0000256" key="4">
    <source>
        <dbReference type="ARBA" id="ARBA00023098"/>
    </source>
</evidence>
<feature type="domain" description="Glycerol-3-phosphate dehydrogenase NAD-dependent C-terminal" evidence="13">
    <location>
        <begin position="201"/>
        <end position="341"/>
    </location>
</feature>
<feature type="binding site" evidence="9">
    <location>
        <position position="161"/>
    </location>
    <ligand>
        <name>NAD(+)</name>
        <dbReference type="ChEBI" id="CHEBI:57540"/>
    </ligand>
</feature>
<dbReference type="GO" id="GO:0008654">
    <property type="term" value="P:phospholipid biosynthetic process"/>
    <property type="evidence" value="ECO:0007669"/>
    <property type="project" value="UniProtKB-KW"/>
</dbReference>
<evidence type="ECO:0000256" key="2">
    <source>
        <dbReference type="ARBA" id="ARBA00022516"/>
    </source>
</evidence>
<evidence type="ECO:0000259" key="13">
    <source>
        <dbReference type="Pfam" id="PF07479"/>
    </source>
</evidence>